<feature type="region of interest" description="Disordered" evidence="1">
    <location>
        <begin position="623"/>
        <end position="645"/>
    </location>
</feature>
<keyword evidence="4" id="KW-1185">Reference proteome</keyword>
<keyword evidence="2" id="KW-0472">Membrane</keyword>
<evidence type="ECO:0000313" key="3">
    <source>
        <dbReference type="EMBL" id="ORZ30824.1"/>
    </source>
</evidence>
<evidence type="ECO:0000256" key="1">
    <source>
        <dbReference type="SAM" id="MobiDB-lite"/>
    </source>
</evidence>
<keyword evidence="2" id="KW-0812">Transmembrane</keyword>
<reference evidence="3 4" key="1">
    <citation type="submission" date="2016-07" db="EMBL/GenBank/DDBJ databases">
        <title>Pervasive Adenine N6-methylation of Active Genes in Fungi.</title>
        <authorList>
            <consortium name="DOE Joint Genome Institute"/>
            <person name="Mondo S.J."/>
            <person name="Dannebaum R.O."/>
            <person name="Kuo R.C."/>
            <person name="Labutti K."/>
            <person name="Haridas S."/>
            <person name="Kuo A."/>
            <person name="Salamov A."/>
            <person name="Ahrendt S.R."/>
            <person name="Lipzen A."/>
            <person name="Sullivan W."/>
            <person name="Andreopoulos W.B."/>
            <person name="Clum A."/>
            <person name="Lindquist E."/>
            <person name="Daum C."/>
            <person name="Ramamoorthy G.K."/>
            <person name="Gryganskyi A."/>
            <person name="Culley D."/>
            <person name="Magnuson J.K."/>
            <person name="James T.Y."/>
            <person name="O'Malley M.A."/>
            <person name="Stajich J.E."/>
            <person name="Spatafora J.W."/>
            <person name="Visel A."/>
            <person name="Grigoriev I.V."/>
        </authorList>
    </citation>
    <scope>NUCLEOTIDE SEQUENCE [LARGE SCALE GENOMIC DNA]</scope>
    <source>
        <strain evidence="3 4">PL171</strain>
    </source>
</reference>
<organism evidence="3 4">
    <name type="scientific">Catenaria anguillulae PL171</name>
    <dbReference type="NCBI Taxonomy" id="765915"/>
    <lineage>
        <taxon>Eukaryota</taxon>
        <taxon>Fungi</taxon>
        <taxon>Fungi incertae sedis</taxon>
        <taxon>Blastocladiomycota</taxon>
        <taxon>Blastocladiomycetes</taxon>
        <taxon>Blastocladiales</taxon>
        <taxon>Catenariaceae</taxon>
        <taxon>Catenaria</taxon>
    </lineage>
</organism>
<feature type="transmembrane region" description="Helical" evidence="2">
    <location>
        <begin position="456"/>
        <end position="474"/>
    </location>
</feature>
<feature type="transmembrane region" description="Helical" evidence="2">
    <location>
        <begin position="286"/>
        <end position="310"/>
    </location>
</feature>
<feature type="compositionally biased region" description="Low complexity" evidence="1">
    <location>
        <begin position="623"/>
        <end position="637"/>
    </location>
</feature>
<feature type="transmembrane region" description="Helical" evidence="2">
    <location>
        <begin position="505"/>
        <end position="529"/>
    </location>
</feature>
<dbReference type="EMBL" id="MCFL01000074">
    <property type="protein sequence ID" value="ORZ30824.1"/>
    <property type="molecule type" value="Genomic_DNA"/>
</dbReference>
<feature type="transmembrane region" description="Helical" evidence="2">
    <location>
        <begin position="195"/>
        <end position="215"/>
    </location>
</feature>
<evidence type="ECO:0000313" key="4">
    <source>
        <dbReference type="Proteomes" id="UP000193411"/>
    </source>
</evidence>
<dbReference type="AlphaFoldDB" id="A0A1Y2H9Z7"/>
<feature type="transmembrane region" description="Helical" evidence="2">
    <location>
        <begin position="14"/>
        <end position="35"/>
    </location>
</feature>
<feature type="transmembrane region" description="Helical" evidence="2">
    <location>
        <begin position="655"/>
        <end position="674"/>
    </location>
</feature>
<name>A0A1Y2H9Z7_9FUNG</name>
<evidence type="ECO:0000256" key="2">
    <source>
        <dbReference type="SAM" id="Phobius"/>
    </source>
</evidence>
<feature type="transmembrane region" description="Helical" evidence="2">
    <location>
        <begin position="549"/>
        <end position="571"/>
    </location>
</feature>
<protein>
    <submittedName>
        <fullName evidence="3">Uncharacterized protein</fullName>
    </submittedName>
</protein>
<gene>
    <name evidence="3" type="ORF">BCR44DRAFT_396931</name>
</gene>
<sequence length="743" mass="81554">MTNLGYQPYHNDIAGAWIAFGLTLATLPICIYPVATLGRPLLSRSEPHQRVGIRQVASHTWVWVAMILSHCLLMLYALFSATELACVNNVNYADYDYGWENLRSNCARNSLLLAATMIESLIAPAYPISMMLVYMKLLPRSKRKGIRKLVKASVAFQLLLSVSLCGITLIDWAQIWTSDPALLDLSYRTTDIHNMIFRAWFAHMIACGLASLLLSTRLLPHLKVKTSQHPSAGDASRLNFSAGTVRLAAGGREKSGPTSLSSPFLHTRISTASSVSRAAAHQMQVFVRWLQVCVASVLFLLVINIIVVAANLEPAVLAWTLGWVSCHCISFALYMATSLVKRAVLARRMVPQSMAGTLAKSGWSGADENEQAVEGAQLFAASAAVARQHADRAIMVSEEVETYSPVGAWIASGVGLATLPICLYPLMHAVRHSSSTSGEPQSKRFSRAMQSLIRKWVWIAMTLSHCSITSYALFSATEIACQANQIYRDFDYGWESLRPNCFRNLLLLASNLIECLIAPVYPLSMLLLYMQLIARSKRKRIRPLVKSLVILQAILSIALFSSTFIFWADLWTSDAWLLDMSLQSSDAHSPIFHSWFALMVACGFVSLILCTRLLPHLQVKAPASTSSSLSPAPGKSSTPKPDSAARQVHVYTRRLRMCIASIFVLLAINIATVAMEVNPSVLKTTIGWVSCHCISFALYLATWFVKQAVLARRLVPQSVAGTLAKSGWSGAETSGHNANDMAA</sequence>
<feature type="transmembrane region" description="Helical" evidence="2">
    <location>
        <begin position="111"/>
        <end position="134"/>
    </location>
</feature>
<feature type="transmembrane region" description="Helical" evidence="2">
    <location>
        <begin position="154"/>
        <end position="175"/>
    </location>
</feature>
<feature type="transmembrane region" description="Helical" evidence="2">
    <location>
        <begin position="56"/>
        <end position="79"/>
    </location>
</feature>
<feature type="transmembrane region" description="Helical" evidence="2">
    <location>
        <begin position="686"/>
        <end position="705"/>
    </location>
</feature>
<dbReference type="Proteomes" id="UP000193411">
    <property type="component" value="Unassembled WGS sequence"/>
</dbReference>
<feature type="transmembrane region" description="Helical" evidence="2">
    <location>
        <begin position="316"/>
        <end position="340"/>
    </location>
</feature>
<proteinExistence type="predicted"/>
<keyword evidence="2" id="KW-1133">Transmembrane helix</keyword>
<comment type="caution">
    <text evidence="3">The sequence shown here is derived from an EMBL/GenBank/DDBJ whole genome shotgun (WGS) entry which is preliminary data.</text>
</comment>
<accession>A0A1Y2H9Z7</accession>
<feature type="transmembrane region" description="Helical" evidence="2">
    <location>
        <begin position="591"/>
        <end position="610"/>
    </location>
</feature>